<keyword evidence="3" id="KW-1185">Reference proteome</keyword>
<name>A0A8J6HBF5_TENMO</name>
<reference evidence="2" key="1">
    <citation type="journal article" date="2020" name="J Insects Food Feed">
        <title>The yellow mealworm (Tenebrio molitor) genome: a resource for the emerging insects as food and feed industry.</title>
        <authorList>
            <person name="Eriksson T."/>
            <person name="Andere A."/>
            <person name="Kelstrup H."/>
            <person name="Emery V."/>
            <person name="Picard C."/>
        </authorList>
    </citation>
    <scope>NUCLEOTIDE SEQUENCE</scope>
    <source>
        <strain evidence="2">Stoneville</strain>
        <tissue evidence="2">Whole head</tissue>
    </source>
</reference>
<feature type="region of interest" description="Disordered" evidence="1">
    <location>
        <begin position="73"/>
        <end position="101"/>
    </location>
</feature>
<protein>
    <submittedName>
        <fullName evidence="2">Uncharacterized protein</fullName>
    </submittedName>
</protein>
<proteinExistence type="predicted"/>
<dbReference type="AlphaFoldDB" id="A0A8J6HBF5"/>
<evidence type="ECO:0000256" key="1">
    <source>
        <dbReference type="SAM" id="MobiDB-lite"/>
    </source>
</evidence>
<evidence type="ECO:0000313" key="2">
    <source>
        <dbReference type="EMBL" id="KAH0811408.1"/>
    </source>
</evidence>
<accession>A0A8J6HBF5</accession>
<dbReference type="EMBL" id="JABDTM020026821">
    <property type="protein sequence ID" value="KAH0811408.1"/>
    <property type="molecule type" value="Genomic_DNA"/>
</dbReference>
<dbReference type="Proteomes" id="UP000719412">
    <property type="component" value="Unassembled WGS sequence"/>
</dbReference>
<comment type="caution">
    <text evidence="2">The sequence shown here is derived from an EMBL/GenBank/DDBJ whole genome shotgun (WGS) entry which is preliminary data.</text>
</comment>
<feature type="compositionally biased region" description="Basic and acidic residues" evidence="1">
    <location>
        <begin position="73"/>
        <end position="82"/>
    </location>
</feature>
<sequence>MMRASTLKVHLVNYTALQDRSTYYKVKVQFLPDGRHLFATHWKRWERMIIKCPGSSDGTSKNEITCKYANEQFRRPTPDPKKIQNKQIAPPAAFSSFPGEGKPEGHIYPRLRDRESVRATCRGVEGRRARRSIDGTRLEHHDRNELKDMTEVRAKGRIWVDEARGTRTTPGPGFFRDYVAR</sequence>
<reference evidence="2" key="2">
    <citation type="submission" date="2021-08" db="EMBL/GenBank/DDBJ databases">
        <authorList>
            <person name="Eriksson T."/>
        </authorList>
    </citation>
    <scope>NUCLEOTIDE SEQUENCE</scope>
    <source>
        <strain evidence="2">Stoneville</strain>
        <tissue evidence="2">Whole head</tissue>
    </source>
</reference>
<organism evidence="2 3">
    <name type="scientific">Tenebrio molitor</name>
    <name type="common">Yellow mealworm beetle</name>
    <dbReference type="NCBI Taxonomy" id="7067"/>
    <lineage>
        <taxon>Eukaryota</taxon>
        <taxon>Metazoa</taxon>
        <taxon>Ecdysozoa</taxon>
        <taxon>Arthropoda</taxon>
        <taxon>Hexapoda</taxon>
        <taxon>Insecta</taxon>
        <taxon>Pterygota</taxon>
        <taxon>Neoptera</taxon>
        <taxon>Endopterygota</taxon>
        <taxon>Coleoptera</taxon>
        <taxon>Polyphaga</taxon>
        <taxon>Cucujiformia</taxon>
        <taxon>Tenebrionidae</taxon>
        <taxon>Tenebrio</taxon>
    </lineage>
</organism>
<evidence type="ECO:0000313" key="3">
    <source>
        <dbReference type="Proteomes" id="UP000719412"/>
    </source>
</evidence>
<gene>
    <name evidence="2" type="ORF">GEV33_011380</name>
</gene>